<dbReference type="RefSeq" id="WP_085516475.1">
    <property type="nucleotide sequence ID" value="NZ_FXAW01000002.1"/>
</dbReference>
<gene>
    <name evidence="2" type="ORF">SAMN05661096_01551</name>
</gene>
<dbReference type="PANTHER" id="PTHR41913">
    <property type="entry name" value="DUF1684 DOMAIN-CONTAINING PROTEIN"/>
    <property type="match status" value="1"/>
</dbReference>
<organism evidence="2 3">
    <name type="scientific">Marivirga sericea</name>
    <dbReference type="NCBI Taxonomy" id="1028"/>
    <lineage>
        <taxon>Bacteria</taxon>
        <taxon>Pseudomonadati</taxon>
        <taxon>Bacteroidota</taxon>
        <taxon>Cytophagia</taxon>
        <taxon>Cytophagales</taxon>
        <taxon>Marivirgaceae</taxon>
        <taxon>Marivirga</taxon>
    </lineage>
</organism>
<evidence type="ECO:0000313" key="3">
    <source>
        <dbReference type="Proteomes" id="UP000193804"/>
    </source>
</evidence>
<name>A0A1X7JC20_9BACT</name>
<evidence type="ECO:0008006" key="4">
    <source>
        <dbReference type="Google" id="ProtNLM"/>
    </source>
</evidence>
<evidence type="ECO:0000313" key="2">
    <source>
        <dbReference type="EMBL" id="SMG25388.1"/>
    </source>
</evidence>
<dbReference type="STRING" id="1028.SAMN05661096_01551"/>
<reference evidence="3" key="1">
    <citation type="submission" date="2017-04" db="EMBL/GenBank/DDBJ databases">
        <authorList>
            <person name="Varghese N."/>
            <person name="Submissions S."/>
        </authorList>
    </citation>
    <scope>NUCLEOTIDE SEQUENCE [LARGE SCALE GENOMIC DNA]</scope>
    <source>
        <strain evidence="3">DSM 4125</strain>
    </source>
</reference>
<keyword evidence="1" id="KW-0812">Transmembrane</keyword>
<proteinExistence type="predicted"/>
<dbReference type="OrthoDB" id="5493262at2"/>
<dbReference type="AlphaFoldDB" id="A0A1X7JC20"/>
<sequence length="205" mass="23091">MKPTKVLTYIVIAAVILIAVFSLFDAGESPEVESNYIEEMKAFRHQKDSFMRNDEKSPFIEQNVAFNGLNYFDVAESFKVKASVEAISDGKIYELQTSDDKIKTFQAVAILHFDIVGSHQDLTLLQSAEDGHFFLPFYDETSAITTYGAGRYLEVDYKKGQPQVVLDFNKAYNPYCAYTEGYSCPVPPPENNISISINAGEKNYE</sequence>
<keyword evidence="1" id="KW-1133">Transmembrane helix</keyword>
<evidence type="ECO:0000256" key="1">
    <source>
        <dbReference type="SAM" id="Phobius"/>
    </source>
</evidence>
<keyword evidence="1" id="KW-0472">Membrane</keyword>
<accession>A0A1X7JC20</accession>
<dbReference type="Pfam" id="PF07920">
    <property type="entry name" value="DUF1684"/>
    <property type="match status" value="1"/>
</dbReference>
<feature type="transmembrane region" description="Helical" evidence="1">
    <location>
        <begin position="6"/>
        <end position="24"/>
    </location>
</feature>
<keyword evidence="3" id="KW-1185">Reference proteome</keyword>
<dbReference type="Proteomes" id="UP000193804">
    <property type="component" value="Unassembled WGS sequence"/>
</dbReference>
<dbReference type="EMBL" id="FXAW01000002">
    <property type="protein sequence ID" value="SMG25388.1"/>
    <property type="molecule type" value="Genomic_DNA"/>
</dbReference>
<dbReference type="PANTHER" id="PTHR41913:SF1">
    <property type="entry name" value="DUF1684 DOMAIN-CONTAINING PROTEIN"/>
    <property type="match status" value="1"/>
</dbReference>
<protein>
    <recommendedName>
        <fullName evidence="4">DUF1684 domain-containing protein</fullName>
    </recommendedName>
</protein>
<dbReference type="InterPro" id="IPR012467">
    <property type="entry name" value="DUF1684"/>
</dbReference>